<dbReference type="Proteomes" id="UP000262969">
    <property type="component" value="Unassembled WGS sequence"/>
</dbReference>
<dbReference type="EMBL" id="DPVV01000078">
    <property type="protein sequence ID" value="HCL01205.1"/>
    <property type="molecule type" value="Genomic_DNA"/>
</dbReference>
<reference evidence="1 2" key="1">
    <citation type="journal article" date="2018" name="Nat. Biotechnol.">
        <title>A standardized bacterial taxonomy based on genome phylogeny substantially revises the tree of life.</title>
        <authorList>
            <person name="Parks D.H."/>
            <person name="Chuvochina M."/>
            <person name="Waite D.W."/>
            <person name="Rinke C."/>
            <person name="Skarshewski A."/>
            <person name="Chaumeil P.A."/>
            <person name="Hugenholtz P."/>
        </authorList>
    </citation>
    <scope>NUCLEOTIDE SEQUENCE [LARGE SCALE GENOMIC DNA]</scope>
    <source>
        <strain evidence="1">UBA11728</strain>
    </source>
</reference>
<protein>
    <submittedName>
        <fullName evidence="1">Uncharacterized protein</fullName>
    </submittedName>
</protein>
<evidence type="ECO:0000313" key="2">
    <source>
        <dbReference type="Proteomes" id="UP000262969"/>
    </source>
</evidence>
<sequence>MFIQAYLISRWVWQKKVDIDKILNTKKSNKKMTNEEMLAQVKVLNSLFGGEVVIDGAAKE</sequence>
<organism evidence="1 2">
    <name type="scientific">Lachnoclostridium phytofermentans</name>
    <dbReference type="NCBI Taxonomy" id="66219"/>
    <lineage>
        <taxon>Bacteria</taxon>
        <taxon>Bacillati</taxon>
        <taxon>Bacillota</taxon>
        <taxon>Clostridia</taxon>
        <taxon>Lachnospirales</taxon>
        <taxon>Lachnospiraceae</taxon>
    </lineage>
</organism>
<proteinExistence type="predicted"/>
<dbReference type="AlphaFoldDB" id="A0A3D2X3U1"/>
<name>A0A3D2X3U1_9FIRM</name>
<comment type="caution">
    <text evidence="1">The sequence shown here is derived from an EMBL/GenBank/DDBJ whole genome shotgun (WGS) entry which is preliminary data.</text>
</comment>
<gene>
    <name evidence="1" type="ORF">DHW61_02130</name>
</gene>
<accession>A0A3D2X3U1</accession>
<feature type="non-terminal residue" evidence="1">
    <location>
        <position position="60"/>
    </location>
</feature>
<evidence type="ECO:0000313" key="1">
    <source>
        <dbReference type="EMBL" id="HCL01205.1"/>
    </source>
</evidence>